<accession>A0ABY4NWE9</accession>
<gene>
    <name evidence="3" type="ORF">L1857_17000</name>
</gene>
<evidence type="ECO:0000256" key="2">
    <source>
        <dbReference type="RuleBase" id="RU000461"/>
    </source>
</evidence>
<dbReference type="InterPro" id="IPR036396">
    <property type="entry name" value="Cyt_P450_sf"/>
</dbReference>
<dbReference type="Pfam" id="PF00067">
    <property type="entry name" value="p450"/>
    <property type="match status" value="1"/>
</dbReference>
<reference evidence="3" key="1">
    <citation type="submission" date="2022-01" db="EMBL/GenBank/DDBJ databases">
        <title>PSI-footprinting approach for the identification of protein synthesis inhibitor producers.</title>
        <authorList>
            <person name="Handel F."/>
            <person name="Kulik A."/>
            <person name="Wex K.W."/>
            <person name="Berscheid A."/>
            <person name="Saur J.S."/>
            <person name="Winkler A."/>
            <person name="Wibberg D."/>
            <person name="Kalinowski J."/>
            <person name="Broetz-Oesterhelt H."/>
            <person name="Mast Y."/>
        </authorList>
    </citation>
    <scope>NUCLEOTIDE SEQUENCE</scope>
    <source>
        <strain evidence="3">KNN 49.3e</strain>
    </source>
</reference>
<dbReference type="CDD" id="cd20625">
    <property type="entry name" value="CYP164-like"/>
    <property type="match status" value="1"/>
</dbReference>
<name>A0ABY4NWE9_9PSEU</name>
<keyword evidence="2" id="KW-0503">Monooxygenase</keyword>
<keyword evidence="2" id="KW-0349">Heme</keyword>
<keyword evidence="2" id="KW-0560">Oxidoreductase</keyword>
<evidence type="ECO:0000313" key="4">
    <source>
        <dbReference type="Proteomes" id="UP000830158"/>
    </source>
</evidence>
<sequence>MARLRDGVKPVVRWGVGHALPRTALRAAARRGDLQARLVAEAAVSPTAALTGLFDEIRGHGPLYRGSFAYVTTSHAAVKEVLTSNDFRAGVGAAPDGVLARLSDWSATGTLHPIAPPSLLATEPPDHTRYRKLVTRVFTVRAVEKLRVRTEEIARELLDALDPDRPVDLVAAYCALLPVTVIAEILGVPPEQRQRVLELGTAAAPSLDLGLPWREFRAVESALADFDAWLAGHLDHLRARPGDDLLSQLVAAREDGVGLTDLELRATAGLVLAAGFETTVNLLGNGIALLHDHPDQLAALRAEPSLWPNAVDEILRADPPVLLTGRTCLRDTEVGGVRVRGGSVVTTILAGANRDPAVFADPARFDVRRANAREHISFSAGRHYCLGAALARMEGEIGLRTLFDRFPELRLTGGATRRSTRILRGFEHLPARLR</sequence>
<organism evidence="3 4">
    <name type="scientific">Amycolatopsis thermalba</name>
    <dbReference type="NCBI Taxonomy" id="944492"/>
    <lineage>
        <taxon>Bacteria</taxon>
        <taxon>Bacillati</taxon>
        <taxon>Actinomycetota</taxon>
        <taxon>Actinomycetes</taxon>
        <taxon>Pseudonocardiales</taxon>
        <taxon>Pseudonocardiaceae</taxon>
        <taxon>Amycolatopsis</taxon>
    </lineage>
</organism>
<keyword evidence="4" id="KW-1185">Reference proteome</keyword>
<dbReference type="Gene3D" id="1.10.630.10">
    <property type="entry name" value="Cytochrome P450"/>
    <property type="match status" value="1"/>
</dbReference>
<dbReference type="PANTHER" id="PTHR46696">
    <property type="entry name" value="P450, PUTATIVE (EUROFUNG)-RELATED"/>
    <property type="match status" value="1"/>
</dbReference>
<dbReference type="SUPFAM" id="SSF48264">
    <property type="entry name" value="Cytochrome P450"/>
    <property type="match status" value="1"/>
</dbReference>
<keyword evidence="2" id="KW-0408">Iron</keyword>
<dbReference type="InterPro" id="IPR017972">
    <property type="entry name" value="Cyt_P450_CS"/>
</dbReference>
<dbReference type="EMBL" id="CP091196">
    <property type="protein sequence ID" value="UQS24400.1"/>
    <property type="molecule type" value="Genomic_DNA"/>
</dbReference>
<dbReference type="PRINTS" id="PR00359">
    <property type="entry name" value="BP450"/>
</dbReference>
<dbReference type="RefSeq" id="WP_116114698.1">
    <property type="nucleotide sequence ID" value="NZ_CP091196.1"/>
</dbReference>
<dbReference type="PROSITE" id="PS00086">
    <property type="entry name" value="CYTOCHROME_P450"/>
    <property type="match status" value="1"/>
</dbReference>
<proteinExistence type="inferred from homology"/>
<evidence type="ECO:0000256" key="1">
    <source>
        <dbReference type="ARBA" id="ARBA00010617"/>
    </source>
</evidence>
<dbReference type="Proteomes" id="UP000830158">
    <property type="component" value="Chromosome"/>
</dbReference>
<keyword evidence="2" id="KW-0479">Metal-binding</keyword>
<dbReference type="InterPro" id="IPR001128">
    <property type="entry name" value="Cyt_P450"/>
</dbReference>
<dbReference type="InterPro" id="IPR002397">
    <property type="entry name" value="Cyt_P450_B"/>
</dbReference>
<protein>
    <submittedName>
        <fullName evidence="3">Cytochrome P450</fullName>
    </submittedName>
</protein>
<evidence type="ECO:0000313" key="3">
    <source>
        <dbReference type="EMBL" id="UQS24400.1"/>
    </source>
</evidence>
<dbReference type="PANTHER" id="PTHR46696:SF4">
    <property type="entry name" value="BIOTIN BIOSYNTHESIS CYTOCHROME P450"/>
    <property type="match status" value="1"/>
</dbReference>
<comment type="similarity">
    <text evidence="1 2">Belongs to the cytochrome P450 family.</text>
</comment>